<dbReference type="EMBL" id="JAPMOS010000003">
    <property type="protein sequence ID" value="KAJ4462395.1"/>
    <property type="molecule type" value="Genomic_DNA"/>
</dbReference>
<evidence type="ECO:0000313" key="2">
    <source>
        <dbReference type="Proteomes" id="UP001141327"/>
    </source>
</evidence>
<comment type="caution">
    <text evidence="1">The sequence shown here is derived from an EMBL/GenBank/DDBJ whole genome shotgun (WGS) entry which is preliminary data.</text>
</comment>
<sequence length="222" mass="24137">MLGSMVPLGHFSVFPVPFPPVRSEFPPTIPWALSVMKSRSLRGFPHGALDDCDFERQMYYSYLVRGSLRRHEQWKYFLVHEKALRGTNKCAVLRSETYGTLLRDKTLDFPAPVCPGVMLLGPPRPQVGAFTRSPPPLSAPGNPAAPPRAPWLAPGLASPVHFPTPIITTVSSVRDLGAGARRLKEAPLRIAPIEPSRVLASVTFGINVTSYGTASLSPALST</sequence>
<proteinExistence type="predicted"/>
<reference evidence="1" key="1">
    <citation type="journal article" date="2022" name="bioRxiv">
        <title>Genomics of Preaxostyla Flagellates Illuminates Evolutionary Transitions and the Path Towards Mitochondrial Loss.</title>
        <authorList>
            <person name="Novak L.V.F."/>
            <person name="Treitli S.C."/>
            <person name="Pyrih J."/>
            <person name="Halakuc P."/>
            <person name="Pipaliya S.V."/>
            <person name="Vacek V."/>
            <person name="Brzon O."/>
            <person name="Soukal P."/>
            <person name="Eme L."/>
            <person name="Dacks J.B."/>
            <person name="Karnkowska A."/>
            <person name="Elias M."/>
            <person name="Hampl V."/>
        </authorList>
    </citation>
    <scope>NUCLEOTIDE SEQUENCE</scope>
    <source>
        <strain evidence="1">RCP-MX</strain>
    </source>
</reference>
<evidence type="ECO:0000313" key="1">
    <source>
        <dbReference type="EMBL" id="KAJ4462395.1"/>
    </source>
</evidence>
<protein>
    <submittedName>
        <fullName evidence="1">Uncharacterized protein</fullName>
    </submittedName>
</protein>
<accession>A0ABQ8UXT7</accession>
<organism evidence="1 2">
    <name type="scientific">Paratrimastix pyriformis</name>
    <dbReference type="NCBI Taxonomy" id="342808"/>
    <lineage>
        <taxon>Eukaryota</taxon>
        <taxon>Metamonada</taxon>
        <taxon>Preaxostyla</taxon>
        <taxon>Paratrimastigidae</taxon>
        <taxon>Paratrimastix</taxon>
    </lineage>
</organism>
<dbReference type="Proteomes" id="UP001141327">
    <property type="component" value="Unassembled WGS sequence"/>
</dbReference>
<gene>
    <name evidence="1" type="ORF">PAPYR_1024</name>
</gene>
<keyword evidence="2" id="KW-1185">Reference proteome</keyword>
<name>A0ABQ8UXT7_9EUKA</name>